<gene>
    <name evidence="1" type="ORF">B7463_g12109</name>
</gene>
<feature type="non-terminal residue" evidence="1">
    <location>
        <position position="310"/>
    </location>
</feature>
<reference evidence="1 2" key="1">
    <citation type="submission" date="2018-05" db="EMBL/GenBank/DDBJ databases">
        <title>Draft genome sequence of Scytalidium lignicola DSM 105466, a ubiquitous saprotrophic fungus.</title>
        <authorList>
            <person name="Buettner E."/>
            <person name="Gebauer A.M."/>
            <person name="Hofrichter M."/>
            <person name="Liers C."/>
            <person name="Kellner H."/>
        </authorList>
    </citation>
    <scope>NUCLEOTIDE SEQUENCE [LARGE SCALE GENOMIC DNA]</scope>
    <source>
        <strain evidence="1 2">DSM 105466</strain>
    </source>
</reference>
<keyword evidence="2" id="KW-1185">Reference proteome</keyword>
<accession>A0A3E2GSS0</accession>
<evidence type="ECO:0000313" key="2">
    <source>
        <dbReference type="Proteomes" id="UP000258309"/>
    </source>
</evidence>
<evidence type="ECO:0000313" key="1">
    <source>
        <dbReference type="EMBL" id="RFU24231.1"/>
    </source>
</evidence>
<dbReference type="OMA" id="EPLIIRF"/>
<protein>
    <submittedName>
        <fullName evidence="1">Uncharacterized protein</fullName>
    </submittedName>
</protein>
<dbReference type="OrthoDB" id="3438909at2759"/>
<dbReference type="AlphaFoldDB" id="A0A3E2GSS0"/>
<proteinExistence type="predicted"/>
<dbReference type="Proteomes" id="UP000258309">
    <property type="component" value="Unassembled WGS sequence"/>
</dbReference>
<dbReference type="EMBL" id="NCSJ02000483">
    <property type="protein sequence ID" value="RFU24231.1"/>
    <property type="molecule type" value="Genomic_DNA"/>
</dbReference>
<sequence>MAETSSSADGAYASSSIAPKNFSSGSQPSATMSSSDIALTNEYTPIKYAGIKILKRIITYHDQKLKDGDLKAEYFTISHVSSNDFQNIERRRGELGCKVRFMYLADIQTLIIKLPSEIHERAHRSLGSDIICRADRMGLSRAEHLELGATLYTSENDSKKEADSSYVNNTIHPRPKKRWPSLVIEAGYSESINRLRTDARWWISLSKHAVRIVLLIKVNPNRRRVTIEKWIPDPNPNPRVTRNRGPYPAALVATIAINQSNANASTITGGPLILEFDEVFLRPANNPPEHDIVFSQQDLDGWAHDLWDGL</sequence>
<comment type="caution">
    <text evidence="1">The sequence shown here is derived from an EMBL/GenBank/DDBJ whole genome shotgun (WGS) entry which is preliminary data.</text>
</comment>
<feature type="non-terminal residue" evidence="1">
    <location>
        <position position="1"/>
    </location>
</feature>
<organism evidence="1 2">
    <name type="scientific">Scytalidium lignicola</name>
    <name type="common">Hyphomycete</name>
    <dbReference type="NCBI Taxonomy" id="5539"/>
    <lineage>
        <taxon>Eukaryota</taxon>
        <taxon>Fungi</taxon>
        <taxon>Dikarya</taxon>
        <taxon>Ascomycota</taxon>
        <taxon>Pezizomycotina</taxon>
        <taxon>Leotiomycetes</taxon>
        <taxon>Leotiomycetes incertae sedis</taxon>
        <taxon>Scytalidium</taxon>
    </lineage>
</organism>
<name>A0A3E2GSS0_SCYLI</name>